<name>A0A4Q0PEJ7_9FLAO</name>
<comment type="caution">
    <text evidence="1">The sequence shown here is derived from an EMBL/GenBank/DDBJ whole genome shotgun (WGS) entry which is preliminary data.</text>
</comment>
<dbReference type="AlphaFoldDB" id="A0A4Q0PEJ7"/>
<sequence length="126" mass="15543">MNKSQDHYFTIQLFNKDIKELNFWMMQLEQITLEINQLTPIEKRLIKNNSLNYNLLAFRRKNTLFLATLFRQEQRLQKEKDYGSQVYSPDWNHEQDMQRNQFLNHFREFKALQNLVYERLTHIEVS</sequence>
<evidence type="ECO:0000313" key="2">
    <source>
        <dbReference type="Proteomes" id="UP000289238"/>
    </source>
</evidence>
<gene>
    <name evidence="1" type="ORF">DSM00_339</name>
</gene>
<evidence type="ECO:0000313" key="1">
    <source>
        <dbReference type="EMBL" id="RXG24549.1"/>
    </source>
</evidence>
<proteinExistence type="predicted"/>
<dbReference type="OrthoDB" id="1442040at2"/>
<accession>A0A4Q0PEJ7</accession>
<dbReference type="EMBL" id="QOVM01000001">
    <property type="protein sequence ID" value="RXG24549.1"/>
    <property type="molecule type" value="Genomic_DNA"/>
</dbReference>
<organism evidence="1 2">
    <name type="scientific">Leeuwenhoekiella aequorea</name>
    <dbReference type="NCBI Taxonomy" id="283736"/>
    <lineage>
        <taxon>Bacteria</taxon>
        <taxon>Pseudomonadati</taxon>
        <taxon>Bacteroidota</taxon>
        <taxon>Flavobacteriia</taxon>
        <taxon>Flavobacteriales</taxon>
        <taxon>Flavobacteriaceae</taxon>
        <taxon>Leeuwenhoekiella</taxon>
    </lineage>
</organism>
<dbReference type="RefSeq" id="WP_128756283.1">
    <property type="nucleotide sequence ID" value="NZ_QOVM01000001.1"/>
</dbReference>
<dbReference type="Proteomes" id="UP000289238">
    <property type="component" value="Unassembled WGS sequence"/>
</dbReference>
<reference evidence="1 2" key="1">
    <citation type="submission" date="2018-07" db="EMBL/GenBank/DDBJ databases">
        <title>Leeuwenhoekiella genomics.</title>
        <authorList>
            <person name="Tahon G."/>
            <person name="Willems A."/>
        </authorList>
    </citation>
    <scope>NUCLEOTIDE SEQUENCE [LARGE SCALE GENOMIC DNA]</scope>
    <source>
        <strain evidence="1 2">LMG 22550</strain>
    </source>
</reference>
<protein>
    <submittedName>
        <fullName evidence="1">Uncharacterized protein</fullName>
    </submittedName>
</protein>
<keyword evidence="2" id="KW-1185">Reference proteome</keyword>